<sequence>MFTKLRSLGLAVALALTPLAASAVTYNPGNTVEVNATTLSVNIDIVNDFSWRWSADFGRGDTAKTYTFVFHNTTDEVRTFDFDGTVMQGTATFANIAGTTSGVIVTFGDFTKTVARSATRAWDTTEVGTYTNTVDGGSYLYFAPGETKTLTIRTGRVVGTVANSGATISFDASTPSTLAAVPVPASAVLLGSGLLGLAGLRRRRKAA</sequence>
<gene>
    <name evidence="3" type="ORF">ACFPOC_16720</name>
</gene>
<keyword evidence="1" id="KW-1133">Transmembrane helix</keyword>
<feature type="transmembrane region" description="Helical" evidence="1">
    <location>
        <begin position="178"/>
        <end position="200"/>
    </location>
</feature>
<reference evidence="4" key="1">
    <citation type="journal article" date="2019" name="Int. J. Syst. Evol. Microbiol.">
        <title>The Global Catalogue of Microorganisms (GCM) 10K type strain sequencing project: providing services to taxonomists for standard genome sequencing and annotation.</title>
        <authorList>
            <consortium name="The Broad Institute Genomics Platform"/>
            <consortium name="The Broad Institute Genome Sequencing Center for Infectious Disease"/>
            <person name="Wu L."/>
            <person name="Ma J."/>
        </authorList>
    </citation>
    <scope>NUCLEOTIDE SEQUENCE [LARGE SCALE GENOMIC DNA]</scope>
    <source>
        <strain evidence="4">KACC 11588</strain>
    </source>
</reference>
<comment type="caution">
    <text evidence="3">The sequence shown here is derived from an EMBL/GenBank/DDBJ whole genome shotgun (WGS) entry which is preliminary data.</text>
</comment>
<organism evidence="3 4">
    <name type="scientific">Rubellimicrobium aerolatum</name>
    <dbReference type="NCBI Taxonomy" id="490979"/>
    <lineage>
        <taxon>Bacteria</taxon>
        <taxon>Pseudomonadati</taxon>
        <taxon>Pseudomonadota</taxon>
        <taxon>Alphaproteobacteria</taxon>
        <taxon>Rhodobacterales</taxon>
        <taxon>Roseobacteraceae</taxon>
        <taxon>Rubellimicrobium</taxon>
    </lineage>
</organism>
<protein>
    <submittedName>
        <fullName evidence="3">VPLPA-CTERM sorting domain-containing protein</fullName>
    </submittedName>
</protein>
<dbReference type="NCBIfam" id="TIGR02595">
    <property type="entry name" value="PEP_CTERM"/>
    <property type="match status" value="1"/>
</dbReference>
<keyword evidence="2" id="KW-0732">Signal</keyword>
<dbReference type="NCBIfam" id="TIGR03370">
    <property type="entry name" value="VPLPA-CTERM"/>
    <property type="match status" value="1"/>
</dbReference>
<dbReference type="InterPro" id="IPR013424">
    <property type="entry name" value="Ice-binding_C"/>
</dbReference>
<name>A0ABW0SHH9_9RHOB</name>
<accession>A0ABW0SHH9</accession>
<keyword evidence="4" id="KW-1185">Reference proteome</keyword>
<evidence type="ECO:0000256" key="2">
    <source>
        <dbReference type="SAM" id="SignalP"/>
    </source>
</evidence>
<keyword evidence="1" id="KW-0472">Membrane</keyword>
<evidence type="ECO:0000256" key="1">
    <source>
        <dbReference type="SAM" id="Phobius"/>
    </source>
</evidence>
<dbReference type="Proteomes" id="UP001596056">
    <property type="component" value="Unassembled WGS sequence"/>
</dbReference>
<proteinExistence type="predicted"/>
<evidence type="ECO:0000313" key="4">
    <source>
        <dbReference type="Proteomes" id="UP001596056"/>
    </source>
</evidence>
<feature type="signal peptide" evidence="2">
    <location>
        <begin position="1"/>
        <end position="23"/>
    </location>
</feature>
<dbReference type="InterPro" id="IPR022472">
    <property type="entry name" value="VPLPA-CTERM"/>
</dbReference>
<dbReference type="EMBL" id="JBHSNA010000024">
    <property type="protein sequence ID" value="MFC5568055.1"/>
    <property type="molecule type" value="Genomic_DNA"/>
</dbReference>
<feature type="chain" id="PRO_5045653494" evidence="2">
    <location>
        <begin position="24"/>
        <end position="207"/>
    </location>
</feature>
<dbReference type="RefSeq" id="WP_209841460.1">
    <property type="nucleotide sequence ID" value="NZ_JAGGJP010000010.1"/>
</dbReference>
<keyword evidence="1" id="KW-0812">Transmembrane</keyword>
<evidence type="ECO:0000313" key="3">
    <source>
        <dbReference type="EMBL" id="MFC5568055.1"/>
    </source>
</evidence>